<comment type="caution">
    <text evidence="1">The sequence shown here is derived from an EMBL/GenBank/DDBJ whole genome shotgun (WGS) entry which is preliminary data.</text>
</comment>
<name>A0A2P7VH36_9BACL</name>
<dbReference type="OrthoDB" id="2633854at2"/>
<gene>
    <name evidence="1" type="ORF">C7R93_06250</name>
</gene>
<organism evidence="1 2">
    <name type="scientific">Brevibacillus fortis</name>
    <dbReference type="NCBI Taxonomy" id="2126352"/>
    <lineage>
        <taxon>Bacteria</taxon>
        <taxon>Bacillati</taxon>
        <taxon>Bacillota</taxon>
        <taxon>Bacilli</taxon>
        <taxon>Bacillales</taxon>
        <taxon>Paenibacillaceae</taxon>
        <taxon>Brevibacillus</taxon>
    </lineage>
</organism>
<dbReference type="AlphaFoldDB" id="A0A2P7VH36"/>
<dbReference type="RefSeq" id="WP_106837997.1">
    <property type="nucleotide sequence ID" value="NZ_JBCNIW010000041.1"/>
</dbReference>
<reference evidence="1 2" key="1">
    <citation type="submission" date="2018-03" db="EMBL/GenBank/DDBJ databases">
        <title>Brevisbacillus phylogenomics.</title>
        <authorList>
            <person name="Dunlap C."/>
        </authorList>
    </citation>
    <scope>NUCLEOTIDE SEQUENCE [LARGE SCALE GENOMIC DNA]</scope>
    <source>
        <strain evidence="1 2">NRRL NRS-1210</strain>
    </source>
</reference>
<dbReference type="Proteomes" id="UP000240419">
    <property type="component" value="Unassembled WGS sequence"/>
</dbReference>
<proteinExistence type="predicted"/>
<evidence type="ECO:0000313" key="1">
    <source>
        <dbReference type="EMBL" id="PSJ98541.1"/>
    </source>
</evidence>
<dbReference type="EMBL" id="PXZM01000007">
    <property type="protein sequence ID" value="PSJ98541.1"/>
    <property type="molecule type" value="Genomic_DNA"/>
</dbReference>
<sequence length="904" mass="105941">MNHDLIPMWTLLNGQNKYERCITKETLYKLSDLGKIELIKNTEGIIYVVRKSLEDYITFEESILSDYYNLPNAIKTMCEACEGTILTSSNHRSMKELIQKGLLRMITVEVPIRGSHSFYCKEDLHRFLKEYVYIEFHTEKKYGFKCGIVQRISKEHQIEIVKVGRYYFYHRNILKLLRDYQSFSPSDYFSIKEAMDLLRLSKKDHKIWHKLNKDHQLSYINRGPERYYFKQEIYALLNKQNVFKDQHYSADEVKEMLALSSHVPKELIKIAQVRIPVYASPLFPKLTVAFKKDTVDHYKIEYFKKREFYSVPFSNFIDSFHHKIKILNLDFNLSPMTEKLWIQYVENFLTFSNANPQTKAGYVSTLVNTTVHLAHLVRQGEAYYLSSVEINMMLKGIKRIHGEFLYWFLKELYDVVYENIGTPPSYEKQDILNPGNREQSYYLDIKPYTIQEYKLIDNYLKDMNLHKLNAINSARSKGEYASAWLFCLILLCNAWRPSDVIKLPRIDVLRKGTLDIPSLEWLEMNEINYDFAEKIINFLKIPYANGSVKVNKTQVKNKLSVSDNLVILIATAYILCEHHLRNIKSNSLLIMNIPYKELQPNRRLYKMLFYNFPDSIHFKAQKMNTTIITFLEKIASENGDSSIALQISKDFRRHVSEETTNRYIRRSQDGLYYLTKQIFDRGHFGFVYDIVASLLTGVESKNALRMKRNQEIESVKAALGKYYQIEASAGFLLQLSEWEHTVEEIIFSLGHEKATSLLINILLNKLPSKMEGIQCLVSIKGCIKVGTGVSCADCEYAIHNFYSLSTIAKGFVETLSAFDEKFKTSTLKFEKIKISNEMHIKFLRFQEAIRKFGKEVVYKFTEMEREKIIDLKEKVKLPMIEFRTIEKSVEQLQILQIGITTLSE</sequence>
<protein>
    <submittedName>
        <fullName evidence="1">Uncharacterized protein</fullName>
    </submittedName>
</protein>
<evidence type="ECO:0000313" key="2">
    <source>
        <dbReference type="Proteomes" id="UP000240419"/>
    </source>
</evidence>
<accession>A0A2P7VH36</accession>
<keyword evidence="2" id="KW-1185">Reference proteome</keyword>